<name>A0A2S4Q041_9PEZI</name>
<accession>A0A2S4Q041</accession>
<dbReference type="OrthoDB" id="4842715at2759"/>
<keyword evidence="2" id="KW-1185">Reference proteome</keyword>
<reference evidence="1 2" key="1">
    <citation type="submission" date="2017-10" db="EMBL/GenBank/DDBJ databases">
        <title>Development of genomic resources for the powdery mildew, Erysiphe pulchra.</title>
        <authorList>
            <person name="Wadl P.A."/>
            <person name="Mack B.M."/>
            <person name="Moore G."/>
            <person name="Beltz S.B."/>
        </authorList>
    </citation>
    <scope>NUCLEOTIDE SEQUENCE [LARGE SCALE GENOMIC DNA]</scope>
    <source>
        <strain evidence="1">Cflorida</strain>
    </source>
</reference>
<sequence>MANQSKRWLGIWLGIWLDRKLSFLDHATKWAAKASSVSGFLRRFNNSQRGLSRQLERQAIKACVIPVALYGAETTRLLTLYRESDILPAIELLKHAWTHQALLSLDDLHSLRQRALEQVYTRLTQLANLLPELHDSDMPLLIQDSPSLQEPTIHDIHLCMDGSCQSLDSNRGGYIVYQRD</sequence>
<protein>
    <submittedName>
        <fullName evidence="1">Uncharacterized protein</fullName>
    </submittedName>
</protein>
<organism evidence="1 2">
    <name type="scientific">Erysiphe pulchra</name>
    <dbReference type="NCBI Taxonomy" id="225359"/>
    <lineage>
        <taxon>Eukaryota</taxon>
        <taxon>Fungi</taxon>
        <taxon>Dikarya</taxon>
        <taxon>Ascomycota</taxon>
        <taxon>Pezizomycotina</taxon>
        <taxon>Leotiomycetes</taxon>
        <taxon>Erysiphales</taxon>
        <taxon>Erysiphaceae</taxon>
        <taxon>Erysiphe</taxon>
    </lineage>
</organism>
<dbReference type="EMBL" id="PEDP01000090">
    <property type="protein sequence ID" value="POS87655.1"/>
    <property type="molecule type" value="Genomic_DNA"/>
</dbReference>
<evidence type="ECO:0000313" key="2">
    <source>
        <dbReference type="Proteomes" id="UP000237438"/>
    </source>
</evidence>
<gene>
    <name evidence="1" type="ORF">EPUL_002428</name>
</gene>
<dbReference type="PANTHER" id="PTHR33481">
    <property type="entry name" value="REVERSE TRANSCRIPTASE"/>
    <property type="match status" value="1"/>
</dbReference>
<comment type="caution">
    <text evidence="1">The sequence shown here is derived from an EMBL/GenBank/DDBJ whole genome shotgun (WGS) entry which is preliminary data.</text>
</comment>
<dbReference type="AlphaFoldDB" id="A0A2S4Q041"/>
<dbReference type="Proteomes" id="UP000237438">
    <property type="component" value="Unassembled WGS sequence"/>
</dbReference>
<evidence type="ECO:0000313" key="1">
    <source>
        <dbReference type="EMBL" id="POS87655.1"/>
    </source>
</evidence>
<dbReference type="PANTHER" id="PTHR33481:SF1">
    <property type="entry name" value="ENDONUCLEASE_EXONUCLEASE_PHOSPHATASE DOMAIN-CONTAINING PROTEIN-RELATED"/>
    <property type="match status" value="1"/>
</dbReference>
<proteinExistence type="predicted"/>